<feature type="region of interest" description="Disordered" evidence="1">
    <location>
        <begin position="1"/>
        <end position="21"/>
    </location>
</feature>
<proteinExistence type="predicted"/>
<keyword evidence="3" id="KW-1185">Reference proteome</keyword>
<comment type="caution">
    <text evidence="2">The sequence shown here is derived from an EMBL/GenBank/DDBJ whole genome shotgun (WGS) entry which is preliminary data.</text>
</comment>
<organism evidence="2 3">
    <name type="scientific">Brassica carinata</name>
    <name type="common">Ethiopian mustard</name>
    <name type="synonym">Abyssinian cabbage</name>
    <dbReference type="NCBI Taxonomy" id="52824"/>
    <lineage>
        <taxon>Eukaryota</taxon>
        <taxon>Viridiplantae</taxon>
        <taxon>Streptophyta</taxon>
        <taxon>Embryophyta</taxon>
        <taxon>Tracheophyta</taxon>
        <taxon>Spermatophyta</taxon>
        <taxon>Magnoliopsida</taxon>
        <taxon>eudicotyledons</taxon>
        <taxon>Gunneridae</taxon>
        <taxon>Pentapetalae</taxon>
        <taxon>rosids</taxon>
        <taxon>malvids</taxon>
        <taxon>Brassicales</taxon>
        <taxon>Brassicaceae</taxon>
        <taxon>Brassiceae</taxon>
        <taxon>Brassica</taxon>
    </lineage>
</organism>
<reference evidence="2 3" key="1">
    <citation type="submission" date="2020-02" db="EMBL/GenBank/DDBJ databases">
        <authorList>
            <person name="Ma Q."/>
            <person name="Huang Y."/>
            <person name="Song X."/>
            <person name="Pei D."/>
        </authorList>
    </citation>
    <scope>NUCLEOTIDE SEQUENCE [LARGE SCALE GENOMIC DNA]</scope>
    <source>
        <strain evidence="2">Sxm20200214</strain>
        <tissue evidence="2">Leaf</tissue>
    </source>
</reference>
<dbReference type="AlphaFoldDB" id="A0A8X7VI32"/>
<dbReference type="Proteomes" id="UP000886595">
    <property type="component" value="Unassembled WGS sequence"/>
</dbReference>
<gene>
    <name evidence="2" type="ORF">Bca52824_023113</name>
</gene>
<protein>
    <submittedName>
        <fullName evidence="2">Uncharacterized protein</fullName>
    </submittedName>
</protein>
<name>A0A8X7VI32_BRACI</name>
<dbReference type="EMBL" id="JAAMPC010000005">
    <property type="protein sequence ID" value="KAG2311556.1"/>
    <property type="molecule type" value="Genomic_DNA"/>
</dbReference>
<sequence>MLTEDTSDLLNEIPRSPTLTLPEDFKFPDPPVVPQNSTAVNSASSSIREELSKLSALEICKYHSALHLEKLSW</sequence>
<evidence type="ECO:0000256" key="1">
    <source>
        <dbReference type="SAM" id="MobiDB-lite"/>
    </source>
</evidence>
<accession>A0A8X7VI32</accession>
<evidence type="ECO:0000313" key="2">
    <source>
        <dbReference type="EMBL" id="KAG2311556.1"/>
    </source>
</evidence>
<evidence type="ECO:0000313" key="3">
    <source>
        <dbReference type="Proteomes" id="UP000886595"/>
    </source>
</evidence>